<proteinExistence type="predicted"/>
<feature type="compositionally biased region" description="Low complexity" evidence="1">
    <location>
        <begin position="62"/>
        <end position="74"/>
    </location>
</feature>
<evidence type="ECO:0000256" key="1">
    <source>
        <dbReference type="SAM" id="MobiDB-lite"/>
    </source>
</evidence>
<feature type="region of interest" description="Disordered" evidence="1">
    <location>
        <begin position="52"/>
        <end position="102"/>
    </location>
</feature>
<evidence type="ECO:0000313" key="2">
    <source>
        <dbReference type="EnsemblMetazoa" id="MDOA012327-PA"/>
    </source>
</evidence>
<dbReference type="VEuPathDB" id="VectorBase:MDOA012327"/>
<feature type="compositionally biased region" description="Low complexity" evidence="1">
    <location>
        <begin position="83"/>
        <end position="100"/>
    </location>
</feature>
<organism evidence="2">
    <name type="scientific">Musca domestica</name>
    <name type="common">House fly</name>
    <dbReference type="NCBI Taxonomy" id="7370"/>
    <lineage>
        <taxon>Eukaryota</taxon>
        <taxon>Metazoa</taxon>
        <taxon>Ecdysozoa</taxon>
        <taxon>Arthropoda</taxon>
        <taxon>Hexapoda</taxon>
        <taxon>Insecta</taxon>
        <taxon>Pterygota</taxon>
        <taxon>Neoptera</taxon>
        <taxon>Endopterygota</taxon>
        <taxon>Diptera</taxon>
        <taxon>Brachycera</taxon>
        <taxon>Muscomorpha</taxon>
        <taxon>Muscoidea</taxon>
        <taxon>Muscidae</taxon>
        <taxon>Musca</taxon>
    </lineage>
</organism>
<reference evidence="2" key="1">
    <citation type="submission" date="2020-05" db="UniProtKB">
        <authorList>
            <consortium name="EnsemblMetazoa"/>
        </authorList>
    </citation>
    <scope>IDENTIFICATION</scope>
    <source>
        <strain evidence="2">Aabys</strain>
    </source>
</reference>
<dbReference type="KEGG" id="mde:101897140"/>
<dbReference type="EnsemblMetazoa" id="MDOA012327-RA">
    <property type="protein sequence ID" value="MDOA012327-PA"/>
    <property type="gene ID" value="MDOA012327"/>
</dbReference>
<gene>
    <name evidence="2" type="primary">101897140</name>
</gene>
<dbReference type="eggNOG" id="ENOG502T9CR">
    <property type="taxonomic scope" value="Eukaryota"/>
</dbReference>
<evidence type="ECO:0008006" key="3">
    <source>
        <dbReference type="Google" id="ProtNLM"/>
    </source>
</evidence>
<dbReference type="AlphaFoldDB" id="A0A1I8N7D0"/>
<accession>A0A1I8N7D0</accession>
<sequence>MSSMPVSSYTFVTSGGQRRFVHRWQYENNEVIECNKCGSSCKETDAYGKHWSQPKTLDDNDSNNNNKDGSIDISRTAKTPIALSTSTSSSTSSSSSLTSSDKSFGRITTLMDSKEIIVSKNVESFMLCASKAVSDSQQFLLDAGIKAVPDLLASLYAMYGGGHSHRLLLVAVGFYVTIGGETFMLQTTELTIKHHYDIRESVDMIFAMLLEKLRNFLACRSESNGFGKQEAYSIKRIRIKVRKQQLQQESMPLPLHYARKQTNMEMSGTTANRNELASLTAWFRKHLLTSEPLDSQMSPFPCNLYCFQECPNSLELYVVPYHLGSSSDDLYKSRSFIILCDIKGRFMELQEITNIRRFLHHATEDRVLWCPRCQQCFVEHSKLALHKMLQCGRDFEILQLDSDFIEIYENCLLLEKCDNWSLFGIIE</sequence>
<dbReference type="RefSeq" id="XP_005191775.2">
    <property type="nucleotide sequence ID" value="XM_005191718.4"/>
</dbReference>
<protein>
    <recommendedName>
        <fullName evidence="3">C2H2-type domain-containing protein</fullName>
    </recommendedName>
</protein>
<dbReference type="OrthoDB" id="7974539at2759"/>
<dbReference type="VEuPathDB" id="VectorBase:MDOMA2_005609"/>
<name>A0A1I8N7D0_MUSDO</name>